<feature type="region of interest" description="Disordered" evidence="1">
    <location>
        <begin position="35"/>
        <end position="55"/>
    </location>
</feature>
<dbReference type="Proteomes" id="UP000503011">
    <property type="component" value="Chromosome"/>
</dbReference>
<sequence length="55" mass="5377">MLTRRLLAIAAAFVVFTVPSAAVAAPPIGECPPGSDSCHIIDTDPGDPGGATTAG</sequence>
<dbReference type="KEGG" id="psuu:Psuf_034770"/>
<evidence type="ECO:0000256" key="2">
    <source>
        <dbReference type="SAM" id="SignalP"/>
    </source>
</evidence>
<name>A0A6F8YJ56_9ACTN</name>
<organism evidence="3 4">
    <name type="scientific">Phytohabitans suffuscus</name>
    <dbReference type="NCBI Taxonomy" id="624315"/>
    <lineage>
        <taxon>Bacteria</taxon>
        <taxon>Bacillati</taxon>
        <taxon>Actinomycetota</taxon>
        <taxon>Actinomycetes</taxon>
        <taxon>Micromonosporales</taxon>
        <taxon>Micromonosporaceae</taxon>
    </lineage>
</organism>
<proteinExistence type="predicted"/>
<accession>A0A6F8YJ56</accession>
<reference evidence="3 4" key="2">
    <citation type="submission" date="2020-03" db="EMBL/GenBank/DDBJ databases">
        <authorList>
            <person name="Ichikawa N."/>
            <person name="Kimura A."/>
            <person name="Kitahashi Y."/>
            <person name="Uohara A."/>
        </authorList>
    </citation>
    <scope>NUCLEOTIDE SEQUENCE [LARGE SCALE GENOMIC DNA]</scope>
    <source>
        <strain evidence="3 4">NBRC 105367</strain>
    </source>
</reference>
<feature type="signal peptide" evidence="2">
    <location>
        <begin position="1"/>
        <end position="24"/>
    </location>
</feature>
<evidence type="ECO:0000313" key="4">
    <source>
        <dbReference type="Proteomes" id="UP000503011"/>
    </source>
</evidence>
<dbReference type="RefSeq" id="WP_173158069.1">
    <property type="nucleotide sequence ID" value="NZ_AP022871.1"/>
</dbReference>
<evidence type="ECO:0000256" key="1">
    <source>
        <dbReference type="SAM" id="MobiDB-lite"/>
    </source>
</evidence>
<evidence type="ECO:0000313" key="3">
    <source>
        <dbReference type="EMBL" id="BCB86164.1"/>
    </source>
</evidence>
<protein>
    <submittedName>
        <fullName evidence="3">Uncharacterized protein</fullName>
    </submittedName>
</protein>
<keyword evidence="2" id="KW-0732">Signal</keyword>
<gene>
    <name evidence="3" type="ORF">Psuf_034770</name>
</gene>
<reference evidence="3 4" key="1">
    <citation type="submission" date="2020-03" db="EMBL/GenBank/DDBJ databases">
        <title>Whole genome shotgun sequence of Phytohabitans suffuscus NBRC 105367.</title>
        <authorList>
            <person name="Komaki H."/>
            <person name="Tamura T."/>
        </authorList>
    </citation>
    <scope>NUCLEOTIDE SEQUENCE [LARGE SCALE GENOMIC DNA]</scope>
    <source>
        <strain evidence="3 4">NBRC 105367</strain>
    </source>
</reference>
<feature type="chain" id="PRO_5026319423" evidence="2">
    <location>
        <begin position="25"/>
        <end position="55"/>
    </location>
</feature>
<keyword evidence="4" id="KW-1185">Reference proteome</keyword>
<dbReference type="AlphaFoldDB" id="A0A6F8YJ56"/>
<dbReference type="EMBL" id="AP022871">
    <property type="protein sequence ID" value="BCB86164.1"/>
    <property type="molecule type" value="Genomic_DNA"/>
</dbReference>